<dbReference type="InterPro" id="IPR023214">
    <property type="entry name" value="HAD_sf"/>
</dbReference>
<dbReference type="SUPFAM" id="SSF56784">
    <property type="entry name" value="HAD-like"/>
    <property type="match status" value="1"/>
</dbReference>
<organism evidence="1 2">
    <name type="scientific">Pseudomonas phage pf16</name>
    <dbReference type="NCBI Taxonomy" id="1815630"/>
    <lineage>
        <taxon>Viruses</taxon>
        <taxon>Duplodnaviria</taxon>
        <taxon>Heunggongvirae</taxon>
        <taxon>Uroviricota</taxon>
        <taxon>Caudoviricetes</taxon>
        <taxon>Chakrabartyvirus</taxon>
        <taxon>Chakrabartyvirus pf16</taxon>
    </lineage>
</organism>
<name>A0A1S5R3T4_9CAUD</name>
<accession>A0A1S5R3T4</accession>
<dbReference type="OrthoDB" id="20655at10239"/>
<dbReference type="EMBL" id="KU873925">
    <property type="protein sequence ID" value="AND75068.1"/>
    <property type="molecule type" value="Genomic_DNA"/>
</dbReference>
<sequence>MYGSCDWKRRIVAVDYDDTISHNDTAWLSVLLALENIGYQVIIVTYRKPDCCPEDLDFLVKKGYKVYYTSQLGKRMFMKDFYGIEPDIWIDDTPESILFDYSTYKGEFDVDKERVK</sequence>
<dbReference type="Gene3D" id="3.40.50.1000">
    <property type="entry name" value="HAD superfamily/HAD-like"/>
    <property type="match status" value="1"/>
</dbReference>
<dbReference type="InterPro" id="IPR036412">
    <property type="entry name" value="HAD-like_sf"/>
</dbReference>
<gene>
    <name evidence="1" type="ORF">pf16_145</name>
</gene>
<reference evidence="1 2" key="1">
    <citation type="submission" date="2016-03" db="EMBL/GenBank/DDBJ databases">
        <title>Characterisation of pf16 and phiPMW: Two novel phages infecting Pseudomonas putida PpG1.</title>
        <authorList>
            <person name="Magill D.J."/>
            <person name="Krylov V.N."/>
            <person name="Shaburova O.V."/>
            <person name="Allen C.C.R."/>
            <person name="McGrath J.W."/>
            <person name="Quinn J.P."/>
            <person name="Kulakov L.A."/>
        </authorList>
    </citation>
    <scope>NUCLEOTIDE SEQUENCE [LARGE SCALE GENOMIC DNA]</scope>
</reference>
<evidence type="ECO:0000313" key="1">
    <source>
        <dbReference type="EMBL" id="AND75068.1"/>
    </source>
</evidence>
<proteinExistence type="predicted"/>
<protein>
    <submittedName>
        <fullName evidence="1">Uncharacterized protein</fullName>
    </submittedName>
</protein>
<evidence type="ECO:0000313" key="2">
    <source>
        <dbReference type="Proteomes" id="UP000225821"/>
    </source>
</evidence>
<keyword evidence="2" id="KW-1185">Reference proteome</keyword>
<dbReference type="Proteomes" id="UP000225821">
    <property type="component" value="Segment"/>
</dbReference>